<sequence length="195" mass="22435">MIILRRTILIIAAIFTFQFLMSCLRCGPIPTLEMVYTDLSLELSANIDGQHTVYDDSVRKEDFLLLIFLNDQESQVADVKGYPNYGFSTAMAWQCPDPNFNYSDKVQSIKVLMINQEDTSQTIDMTNAFGSRYESETSSIKDQIDMQYENQELFSLYLSLLEYDEIYKKASFSVTANLESGKTFTQETEEVIFMD</sequence>
<dbReference type="RefSeq" id="WP_308349096.1">
    <property type="nucleotide sequence ID" value="NZ_CP129971.1"/>
</dbReference>
<dbReference type="Proteomes" id="UP001230496">
    <property type="component" value="Chromosome"/>
</dbReference>
<reference evidence="1 2" key="1">
    <citation type="submission" date="2023-08" db="EMBL/GenBank/DDBJ databases">
        <title>Comparative genomics and taxonomic characterization of three novel marine species of genus Marivirga.</title>
        <authorList>
            <person name="Muhammad N."/>
            <person name="Kim S.-G."/>
        </authorList>
    </citation>
    <scope>NUCLEOTIDE SEQUENCE [LARGE SCALE GENOMIC DNA]</scope>
    <source>
        <strain evidence="1 2">BDSF4-3</strain>
    </source>
</reference>
<dbReference type="KEGG" id="msaa:QYS49_39030"/>
<evidence type="ECO:0008006" key="3">
    <source>
        <dbReference type="Google" id="ProtNLM"/>
    </source>
</evidence>
<gene>
    <name evidence="1" type="ORF">QYS49_39030</name>
</gene>
<proteinExistence type="predicted"/>
<dbReference type="PROSITE" id="PS51257">
    <property type="entry name" value="PROKAR_LIPOPROTEIN"/>
    <property type="match status" value="1"/>
</dbReference>
<evidence type="ECO:0000313" key="2">
    <source>
        <dbReference type="Proteomes" id="UP001230496"/>
    </source>
</evidence>
<accession>A0AA51NA55</accession>
<name>A0AA51NA55_9BACT</name>
<keyword evidence="2" id="KW-1185">Reference proteome</keyword>
<protein>
    <recommendedName>
        <fullName evidence="3">DUF5034 domain-containing protein</fullName>
    </recommendedName>
</protein>
<evidence type="ECO:0000313" key="1">
    <source>
        <dbReference type="EMBL" id="WMN11617.1"/>
    </source>
</evidence>
<dbReference type="AlphaFoldDB" id="A0AA51NA55"/>
<organism evidence="1 2">
    <name type="scientific">Marivirga salinarum</name>
    <dbReference type="NCBI Taxonomy" id="3059078"/>
    <lineage>
        <taxon>Bacteria</taxon>
        <taxon>Pseudomonadati</taxon>
        <taxon>Bacteroidota</taxon>
        <taxon>Cytophagia</taxon>
        <taxon>Cytophagales</taxon>
        <taxon>Marivirgaceae</taxon>
        <taxon>Marivirga</taxon>
    </lineage>
</organism>
<dbReference type="EMBL" id="CP129971">
    <property type="protein sequence ID" value="WMN11617.1"/>
    <property type="molecule type" value="Genomic_DNA"/>
</dbReference>